<evidence type="ECO:0000313" key="2">
    <source>
        <dbReference type="Proteomes" id="UP000085678"/>
    </source>
</evidence>
<proteinExistence type="predicted"/>
<dbReference type="PANTHER" id="PTHR15046">
    <property type="entry name" value="GLYCO_TRANS_2-LIKE DOMAIN-CONTAINING PROTEIN"/>
    <property type="match status" value="1"/>
</dbReference>
<dbReference type="InterPro" id="IPR029044">
    <property type="entry name" value="Nucleotide-diphossugar_trans"/>
</dbReference>
<gene>
    <name evidence="3" type="primary">LOC106152907</name>
</gene>
<dbReference type="OrthoDB" id="2139606at2759"/>
<dbReference type="Gene3D" id="3.90.550.10">
    <property type="entry name" value="Spore Coat Polysaccharide Biosynthesis Protein SpsA, Chain A"/>
    <property type="match status" value="1"/>
</dbReference>
<name>A0A1S3H7Z5_LINAN</name>
<keyword evidence="2" id="KW-1185">Reference proteome</keyword>
<dbReference type="STRING" id="7574.A0A1S3H7Z5"/>
<feature type="domain" description="Glycosyltransferase 2-like" evidence="1">
    <location>
        <begin position="58"/>
        <end position="184"/>
    </location>
</feature>
<dbReference type="Pfam" id="PF00535">
    <property type="entry name" value="Glycos_transf_2"/>
    <property type="match status" value="1"/>
</dbReference>
<dbReference type="PANTHER" id="PTHR15046:SF3">
    <property type="entry name" value="BETA-1,4 N-ACETYLGALACTOSAMINYLTRANSFERASE 2-LIKE"/>
    <property type="match status" value="1"/>
</dbReference>
<dbReference type="Proteomes" id="UP000085678">
    <property type="component" value="Unplaced"/>
</dbReference>
<sequence length="332" mass="39094">MVRRAENEGYFKIVGYNWTMTPYCPEFGACLLNKGRVPVKTAVQAEFEERISLEDAVTVIIKTANRLGVTKRLVESIFQFYENLKIIVVDEANPELLRRNESFRKEYDEWRHYTSTTRGKVYYIQVQKDAGISHGRNVGLFIVRTKYFLLLDDDMIFDKETNIRKLKELLDHTNLVVVGGFIRENRIKLAINGIFRVHADQFNVLRTYINEYQLMAYDRVRCYPECYVVDAISNFFLARTDAILDVGGWDVKLRVGEHRDFMLTLRKNNYPVAVCTDVIIEHFPPNLDLRKKAQKVIKDVYKDMFLHKWNISNSFACRSIRSKAYYEYRCKP</sequence>
<evidence type="ECO:0000259" key="1">
    <source>
        <dbReference type="Pfam" id="PF00535"/>
    </source>
</evidence>
<dbReference type="SUPFAM" id="SSF53448">
    <property type="entry name" value="Nucleotide-diphospho-sugar transferases"/>
    <property type="match status" value="1"/>
</dbReference>
<dbReference type="KEGG" id="lak:106152907"/>
<organism evidence="2 3">
    <name type="scientific">Lingula anatina</name>
    <name type="common">Brachiopod</name>
    <name type="synonym">Lingula unguis</name>
    <dbReference type="NCBI Taxonomy" id="7574"/>
    <lineage>
        <taxon>Eukaryota</taxon>
        <taxon>Metazoa</taxon>
        <taxon>Spiralia</taxon>
        <taxon>Lophotrochozoa</taxon>
        <taxon>Brachiopoda</taxon>
        <taxon>Linguliformea</taxon>
        <taxon>Lingulata</taxon>
        <taxon>Lingulida</taxon>
        <taxon>Linguloidea</taxon>
        <taxon>Lingulidae</taxon>
        <taxon>Lingula</taxon>
    </lineage>
</organism>
<reference evidence="3" key="1">
    <citation type="submission" date="2025-08" db="UniProtKB">
        <authorList>
            <consortium name="RefSeq"/>
        </authorList>
    </citation>
    <scope>IDENTIFICATION</scope>
    <source>
        <tissue evidence="3">Gonads</tissue>
    </source>
</reference>
<dbReference type="CDD" id="cd00761">
    <property type="entry name" value="Glyco_tranf_GTA_type"/>
    <property type="match status" value="1"/>
</dbReference>
<dbReference type="InterPro" id="IPR001173">
    <property type="entry name" value="Glyco_trans_2-like"/>
</dbReference>
<dbReference type="AlphaFoldDB" id="A0A1S3H7Z5"/>
<dbReference type="RefSeq" id="XP_013382102.1">
    <property type="nucleotide sequence ID" value="XM_013526648.1"/>
</dbReference>
<dbReference type="GeneID" id="106152907"/>
<dbReference type="InParanoid" id="A0A1S3H7Z5"/>
<protein>
    <submittedName>
        <fullName evidence="3">Beta-1,4 N-acetylgalactosaminyltransferase 1</fullName>
    </submittedName>
</protein>
<evidence type="ECO:0000313" key="3">
    <source>
        <dbReference type="RefSeq" id="XP_013382102.1"/>
    </source>
</evidence>
<accession>A0A1S3H7Z5</accession>